<feature type="transmembrane region" description="Helical" evidence="17">
    <location>
        <begin position="312"/>
        <end position="332"/>
    </location>
</feature>
<comment type="pathway">
    <text evidence="4">Protein modification; protein glycosylation.</text>
</comment>
<evidence type="ECO:0000256" key="3">
    <source>
        <dbReference type="ARBA" id="ARBA00004651"/>
    </source>
</evidence>
<dbReference type="EC" id="2.4.99.21" evidence="6"/>
<gene>
    <name evidence="21" type="ORF">R6Y95_04585</name>
</gene>
<comment type="subcellular location">
    <subcellularLocation>
        <location evidence="3">Cell membrane</location>
        <topology evidence="3">Multi-pass membrane protein</topology>
    </subcellularLocation>
</comment>
<feature type="transmembrane region" description="Helical" evidence="17">
    <location>
        <begin position="250"/>
        <end position="271"/>
    </location>
</feature>
<feature type="transmembrane region" description="Helical" evidence="17">
    <location>
        <begin position="363"/>
        <end position="382"/>
    </location>
</feature>
<evidence type="ECO:0000256" key="16">
    <source>
        <dbReference type="ARBA" id="ARBA00034066"/>
    </source>
</evidence>
<evidence type="ECO:0000256" key="14">
    <source>
        <dbReference type="ARBA" id="ARBA00023211"/>
    </source>
</evidence>
<evidence type="ECO:0000313" key="22">
    <source>
        <dbReference type="Proteomes" id="UP001626603"/>
    </source>
</evidence>
<feature type="transmembrane region" description="Helical" evidence="17">
    <location>
        <begin position="81"/>
        <end position="100"/>
    </location>
</feature>
<evidence type="ECO:0000256" key="11">
    <source>
        <dbReference type="ARBA" id="ARBA00022842"/>
    </source>
</evidence>
<accession>A0ABD8AAV2</accession>
<organism evidence="21 22">
    <name type="scientific">Methanoculleus palmolei</name>
    <dbReference type="NCBI Taxonomy" id="72612"/>
    <lineage>
        <taxon>Archaea</taxon>
        <taxon>Methanobacteriati</taxon>
        <taxon>Methanobacteriota</taxon>
        <taxon>Stenosarchaea group</taxon>
        <taxon>Methanomicrobia</taxon>
        <taxon>Methanomicrobiales</taxon>
        <taxon>Methanomicrobiaceae</taxon>
        <taxon>Methanoculleus</taxon>
    </lineage>
</organism>
<dbReference type="Proteomes" id="UP001626603">
    <property type="component" value="Chromosome"/>
</dbReference>
<dbReference type="InterPro" id="IPR003674">
    <property type="entry name" value="Oligo_trans_STT3"/>
</dbReference>
<feature type="transmembrane region" description="Helical" evidence="17">
    <location>
        <begin position="106"/>
        <end position="127"/>
    </location>
</feature>
<comment type="cofactor">
    <cofactor evidence="2">
        <name>Mg(2+)</name>
        <dbReference type="ChEBI" id="CHEBI:18420"/>
    </cofactor>
</comment>
<evidence type="ECO:0000256" key="4">
    <source>
        <dbReference type="ARBA" id="ARBA00004922"/>
    </source>
</evidence>
<feature type="transmembrane region" description="Helical" evidence="17">
    <location>
        <begin position="394"/>
        <end position="412"/>
    </location>
</feature>
<comment type="catalytic activity">
    <reaction evidence="16">
        <text>an archaeal dolichyl phosphooligosaccharide + [protein]-L-asparagine = an archaeal dolichyl phosphate + a glycoprotein with the oligosaccharide chain attached by N-beta-D-glycosyl linkage to a protein L-asparagine.</text>
        <dbReference type="EC" id="2.4.99.21"/>
    </reaction>
</comment>
<feature type="transmembrane region" description="Helical" evidence="17">
    <location>
        <begin position="283"/>
        <end position="305"/>
    </location>
</feature>
<dbReference type="PANTHER" id="PTHR13872:SF1">
    <property type="entry name" value="DOLICHYL-DIPHOSPHOOLIGOSACCHARIDE--PROTEIN GLYCOSYLTRANSFERASE SUBUNIT STT3B"/>
    <property type="match status" value="1"/>
</dbReference>
<name>A0ABD8AAV2_9EURY</name>
<evidence type="ECO:0000256" key="12">
    <source>
        <dbReference type="ARBA" id="ARBA00022989"/>
    </source>
</evidence>
<dbReference type="Pfam" id="PF22627">
    <property type="entry name" value="AglB_core-like"/>
    <property type="match status" value="1"/>
</dbReference>
<comment type="similarity">
    <text evidence="5">Belongs to the STT3 family.</text>
</comment>
<feature type="transmembrane region" description="Helical" evidence="17">
    <location>
        <begin position="164"/>
        <end position="185"/>
    </location>
</feature>
<evidence type="ECO:0000259" key="20">
    <source>
        <dbReference type="Pfam" id="PF22627"/>
    </source>
</evidence>
<evidence type="ECO:0000313" key="21">
    <source>
        <dbReference type="EMBL" id="WOX56617.1"/>
    </source>
</evidence>
<keyword evidence="11" id="KW-0460">Magnesium</keyword>
<evidence type="ECO:0000256" key="15">
    <source>
        <dbReference type="ARBA" id="ARBA00030679"/>
    </source>
</evidence>
<evidence type="ECO:0000256" key="5">
    <source>
        <dbReference type="ARBA" id="ARBA00010810"/>
    </source>
</evidence>
<evidence type="ECO:0000256" key="6">
    <source>
        <dbReference type="ARBA" id="ARBA00012602"/>
    </source>
</evidence>
<evidence type="ECO:0000256" key="17">
    <source>
        <dbReference type="SAM" id="Phobius"/>
    </source>
</evidence>
<keyword evidence="7" id="KW-0328">Glycosyltransferase</keyword>
<dbReference type="NCBIfam" id="TIGR04154">
    <property type="entry name" value="archaeo_STT3"/>
    <property type="match status" value="1"/>
</dbReference>
<feature type="transmembrane region" description="Helical" evidence="17">
    <location>
        <begin position="418"/>
        <end position="438"/>
    </location>
</feature>
<feature type="domain" description="Oligosaccharyl transferase STT3 N-terminal" evidence="18">
    <location>
        <begin position="46"/>
        <end position="424"/>
    </location>
</feature>
<dbReference type="GO" id="GO:0046872">
    <property type="term" value="F:metal ion binding"/>
    <property type="evidence" value="ECO:0007669"/>
    <property type="project" value="UniProtKB-KW"/>
</dbReference>
<dbReference type="PANTHER" id="PTHR13872">
    <property type="entry name" value="DOLICHYL-DIPHOSPHOOLIGOSACCHARIDE--PROTEIN GLYCOSYLTRANSFERASE SUBUNIT"/>
    <property type="match status" value="1"/>
</dbReference>
<sequence length="817" mass="87643">MSPAAQKDHTSTLTAAALLLFMIVAVLLRAIPSAALVDGSFTSLIGTDSWYNLRQIEAMVANYPGYAWFDPMTAYPTGKEVAWGPLFPFITATACIIAGAASRPEIVYVAAWVPPLLAAAVVPVVYLTGKAVAGRKTGLIAAGLIPIVSASFFARSIFGFVDHHVAETLFSTLFCLAYIAALAYAARHPVSFRDYRTVLPVALLALGAGIAYLLGLLVMPTIILFVLIAGVFTALQAVRNHLDGTGPEGLLVVNAVAFAVPTVFLPLSGFMVDSMSLSLYSVAHVYAYLLLIGATALLAGVSVALRGRRREYLAALAALAVAAVAFLNLSAVGRTMTNGLVTFFGQDMTAAAIREMGAWDPALAWQSFNVGLLLIPAGLTVLALRARRENRPELLFAIVWSVVILVATIQHLRFEYYLAVNLALLAAVFIAWALRFGLGKTVAYLREPEGKKKRKKTVPVPEVGAVALAVALAVILVGASAAENIGYAQNGVSRTMLADDWRDALEWMNANTPDLGVDYYATYKKDNFTYPADSYSVMSWWDYGHWITFIAQRIPATNPFQDHVDAATRFFLAGTEREADAALAAAGSRYIVTDGRMAVATFPSIASWHNTTAGINPYATALLVPVGEDTYRIEMFFKARYYETMVARLQTLDGTLVEPSEVLYAEYDTGSVPETGYAGLTASQRMDPAGAREAVEAYSGSGEAAIFGSDIASPPEAIPALKHYRLIYESSPDRTTSVKVFERVEGAVIPGEGVIEVTVVTNTGREFVYRQQSENGTFVVPYSTTGNPYGVKTVGNFSIAGATGEFTVTEEAVTGRA</sequence>
<evidence type="ECO:0000256" key="8">
    <source>
        <dbReference type="ARBA" id="ARBA00022679"/>
    </source>
</evidence>
<dbReference type="GO" id="GO:0016757">
    <property type="term" value="F:glycosyltransferase activity"/>
    <property type="evidence" value="ECO:0007669"/>
    <property type="project" value="UniProtKB-KW"/>
</dbReference>
<comment type="cofactor">
    <cofactor evidence="1">
        <name>Mn(2+)</name>
        <dbReference type="ChEBI" id="CHEBI:29035"/>
    </cofactor>
</comment>
<dbReference type="GO" id="GO:0005886">
    <property type="term" value="C:plasma membrane"/>
    <property type="evidence" value="ECO:0007669"/>
    <property type="project" value="UniProtKB-SubCell"/>
</dbReference>
<keyword evidence="8 21" id="KW-0808">Transferase</keyword>
<keyword evidence="13 17" id="KW-0472">Membrane</keyword>
<proteinExistence type="inferred from homology"/>
<evidence type="ECO:0000259" key="19">
    <source>
        <dbReference type="Pfam" id="PF18079"/>
    </source>
</evidence>
<evidence type="ECO:0000256" key="13">
    <source>
        <dbReference type="ARBA" id="ARBA00023136"/>
    </source>
</evidence>
<evidence type="ECO:0000259" key="18">
    <source>
        <dbReference type="Pfam" id="PF02516"/>
    </source>
</evidence>
<feature type="transmembrane region" description="Helical" evidence="17">
    <location>
        <begin position="139"/>
        <end position="158"/>
    </location>
</feature>
<evidence type="ECO:0000256" key="1">
    <source>
        <dbReference type="ARBA" id="ARBA00001936"/>
    </source>
</evidence>
<evidence type="ECO:0000256" key="10">
    <source>
        <dbReference type="ARBA" id="ARBA00022723"/>
    </source>
</evidence>
<keyword evidence="10" id="KW-0479">Metal-binding</keyword>
<dbReference type="AlphaFoldDB" id="A0ABD8AAV2"/>
<keyword evidence="9 17" id="KW-0812">Transmembrane</keyword>
<keyword evidence="14" id="KW-0464">Manganese</keyword>
<feature type="transmembrane region" description="Helical" evidence="17">
    <location>
        <begin position="12"/>
        <end position="31"/>
    </location>
</feature>
<keyword evidence="12 17" id="KW-1133">Transmembrane helix</keyword>
<dbReference type="InterPro" id="IPR054479">
    <property type="entry name" value="AglB-like_core"/>
</dbReference>
<feature type="domain" description="AglB-like core" evidence="20">
    <location>
        <begin position="500"/>
        <end position="598"/>
    </location>
</feature>
<feature type="transmembrane region" description="Helical" evidence="17">
    <location>
        <begin position="459"/>
        <end position="482"/>
    </location>
</feature>
<dbReference type="InterPro" id="IPR026410">
    <property type="entry name" value="OlisacTrfase_arch"/>
</dbReference>
<reference evidence="21 22" key="1">
    <citation type="submission" date="2023-10" db="EMBL/GenBank/DDBJ databases">
        <title>The complete genome sequence of Methanoculleus palmolei DSM 4273.</title>
        <authorList>
            <person name="Lai S.-J."/>
            <person name="You Y.-T."/>
            <person name="Chen S.-C."/>
        </authorList>
    </citation>
    <scope>NUCLEOTIDE SEQUENCE [LARGE SCALE GENOMIC DNA]</scope>
    <source>
        <strain evidence="21 22">DSM 4273</strain>
    </source>
</reference>
<keyword evidence="22" id="KW-1185">Reference proteome</keyword>
<dbReference type="Pfam" id="PF18079">
    <property type="entry name" value="AglB_L1"/>
    <property type="match status" value="1"/>
</dbReference>
<dbReference type="InterPro" id="IPR048307">
    <property type="entry name" value="STT3_N"/>
</dbReference>
<dbReference type="InterPro" id="IPR041154">
    <property type="entry name" value="AglB_P1"/>
</dbReference>
<dbReference type="Gene3D" id="3.40.50.12610">
    <property type="match status" value="1"/>
</dbReference>
<evidence type="ECO:0000256" key="9">
    <source>
        <dbReference type="ARBA" id="ARBA00022692"/>
    </source>
</evidence>
<dbReference type="EMBL" id="CP137641">
    <property type="protein sequence ID" value="WOX56617.1"/>
    <property type="molecule type" value="Genomic_DNA"/>
</dbReference>
<evidence type="ECO:0000256" key="2">
    <source>
        <dbReference type="ARBA" id="ARBA00001946"/>
    </source>
</evidence>
<feature type="domain" description="Archaeal glycosylation protein B peripheral" evidence="19">
    <location>
        <begin position="745"/>
        <end position="814"/>
    </location>
</feature>
<protein>
    <recommendedName>
        <fullName evidence="6">dolichyl-phosphooligosaccharide-protein glycotransferase</fullName>
        <ecNumber evidence="6">2.4.99.21</ecNumber>
    </recommendedName>
    <alternativeName>
        <fullName evidence="15">Oligosaccharyl transferase</fullName>
    </alternativeName>
</protein>
<dbReference type="Pfam" id="PF02516">
    <property type="entry name" value="STT3"/>
    <property type="match status" value="1"/>
</dbReference>
<dbReference type="Gene3D" id="2.60.40.3390">
    <property type="match status" value="1"/>
</dbReference>
<evidence type="ECO:0000256" key="7">
    <source>
        <dbReference type="ARBA" id="ARBA00022676"/>
    </source>
</evidence>